<evidence type="ECO:0000313" key="2">
    <source>
        <dbReference type="Proteomes" id="UP000765509"/>
    </source>
</evidence>
<keyword evidence="2" id="KW-1185">Reference proteome</keyword>
<dbReference type="AlphaFoldDB" id="A0A9Q3PEB0"/>
<dbReference type="Proteomes" id="UP000765509">
    <property type="component" value="Unassembled WGS sequence"/>
</dbReference>
<organism evidence="1 2">
    <name type="scientific">Austropuccinia psidii MF-1</name>
    <dbReference type="NCBI Taxonomy" id="1389203"/>
    <lineage>
        <taxon>Eukaryota</taxon>
        <taxon>Fungi</taxon>
        <taxon>Dikarya</taxon>
        <taxon>Basidiomycota</taxon>
        <taxon>Pucciniomycotina</taxon>
        <taxon>Pucciniomycetes</taxon>
        <taxon>Pucciniales</taxon>
        <taxon>Sphaerophragmiaceae</taxon>
        <taxon>Austropuccinia</taxon>
    </lineage>
</organism>
<evidence type="ECO:0000313" key="1">
    <source>
        <dbReference type="EMBL" id="MBW0558484.1"/>
    </source>
</evidence>
<protein>
    <submittedName>
        <fullName evidence="1">Uncharacterized protein</fullName>
    </submittedName>
</protein>
<accession>A0A9Q3PEB0</accession>
<reference evidence="1" key="1">
    <citation type="submission" date="2021-03" db="EMBL/GenBank/DDBJ databases">
        <title>Draft genome sequence of rust myrtle Austropuccinia psidii MF-1, a brazilian biotype.</title>
        <authorList>
            <person name="Quecine M.C."/>
            <person name="Pachon D.M.R."/>
            <person name="Bonatelli M.L."/>
            <person name="Correr F.H."/>
            <person name="Franceschini L.M."/>
            <person name="Leite T.F."/>
            <person name="Margarido G.R.A."/>
            <person name="Almeida C.A."/>
            <person name="Ferrarezi J.A."/>
            <person name="Labate C.A."/>
        </authorList>
    </citation>
    <scope>NUCLEOTIDE SEQUENCE</scope>
    <source>
        <strain evidence="1">MF-1</strain>
    </source>
</reference>
<sequence length="102" mass="11681">MEHPHAVPTAPNTSLLQEFNNRFKISEEIKKISESDTSIPLIPQDQVLTLKGVQPGRKKVGRGIVFMKDFFMFYIKAFLFKLGIRQWAPNLNEASNTLYNKA</sequence>
<comment type="caution">
    <text evidence="1">The sequence shown here is derived from an EMBL/GenBank/DDBJ whole genome shotgun (WGS) entry which is preliminary data.</text>
</comment>
<name>A0A9Q3PEB0_9BASI</name>
<dbReference type="EMBL" id="AVOT02066773">
    <property type="protein sequence ID" value="MBW0558484.1"/>
    <property type="molecule type" value="Genomic_DNA"/>
</dbReference>
<dbReference type="OrthoDB" id="2505488at2759"/>
<proteinExistence type="predicted"/>
<gene>
    <name evidence="1" type="ORF">O181_098199</name>
</gene>